<dbReference type="KEGG" id="tbn:TBH_C2631"/>
<evidence type="ECO:0000313" key="3">
    <source>
        <dbReference type="Proteomes" id="UP000031631"/>
    </source>
</evidence>
<feature type="transmembrane region" description="Helical" evidence="1">
    <location>
        <begin position="321"/>
        <end position="340"/>
    </location>
</feature>
<keyword evidence="1" id="KW-0812">Transmembrane</keyword>
<keyword evidence="1" id="KW-0472">Membrane</keyword>
<feature type="transmembrane region" description="Helical" evidence="1">
    <location>
        <begin position="89"/>
        <end position="109"/>
    </location>
</feature>
<name>A0A7U6GL09_9GAMM</name>
<feature type="transmembrane region" description="Helical" evidence="1">
    <location>
        <begin position="46"/>
        <end position="68"/>
    </location>
</feature>
<dbReference type="RefSeq" id="WP_041069305.1">
    <property type="nucleotide sequence ID" value="NZ_AP012273.1"/>
</dbReference>
<dbReference type="EMBL" id="AP012273">
    <property type="protein sequence ID" value="BAO45537.1"/>
    <property type="molecule type" value="Genomic_DNA"/>
</dbReference>
<evidence type="ECO:0000256" key="1">
    <source>
        <dbReference type="SAM" id="Phobius"/>
    </source>
</evidence>
<dbReference type="AlphaFoldDB" id="A0A7U6GL09"/>
<feature type="transmembrane region" description="Helical" evidence="1">
    <location>
        <begin position="361"/>
        <end position="383"/>
    </location>
</feature>
<dbReference type="OrthoDB" id="5198599at2"/>
<gene>
    <name evidence="2" type="ORF">TBH_C2631</name>
</gene>
<feature type="transmembrane region" description="Helical" evidence="1">
    <location>
        <begin position="12"/>
        <end position="34"/>
    </location>
</feature>
<reference evidence="2 3" key="1">
    <citation type="journal article" date="2014" name="PLoS ONE">
        <title>Physiological and genomic features of a novel sulfur-oxidizing gammaproteobacterium belonging to a previously uncultivated symbiotic lineage isolated from a hydrothermal vent.</title>
        <authorList>
            <person name="Nunoura T."/>
            <person name="Takaki Y."/>
            <person name="Kazama H."/>
            <person name="Kakuta J."/>
            <person name="Shimamura S."/>
            <person name="Makita H."/>
            <person name="Hirai M."/>
            <person name="Miyazaki M."/>
            <person name="Takai K."/>
        </authorList>
    </citation>
    <scope>NUCLEOTIDE SEQUENCE [LARGE SCALE GENOMIC DNA]</scope>
    <source>
        <strain evidence="2 3">Hiromi1</strain>
    </source>
</reference>
<evidence type="ECO:0000313" key="2">
    <source>
        <dbReference type="EMBL" id="BAO45537.1"/>
    </source>
</evidence>
<keyword evidence="3" id="KW-1185">Reference proteome</keyword>
<accession>A0A7U6GL09</accession>
<dbReference type="InterPro" id="IPR002760">
    <property type="entry name" value="O_anti_polymase"/>
</dbReference>
<keyword evidence="1" id="KW-1133">Transmembrane helix</keyword>
<protein>
    <recommendedName>
        <fullName evidence="4">Oligosaccharide repeat unit polymerase</fullName>
    </recommendedName>
</protein>
<feature type="transmembrane region" description="Helical" evidence="1">
    <location>
        <begin position="129"/>
        <end position="151"/>
    </location>
</feature>
<evidence type="ECO:0008006" key="4">
    <source>
        <dbReference type="Google" id="ProtNLM"/>
    </source>
</evidence>
<organism evidence="2 3">
    <name type="scientific">Thiolapillus brandeum</name>
    <dbReference type="NCBI Taxonomy" id="1076588"/>
    <lineage>
        <taxon>Bacteria</taxon>
        <taxon>Pseudomonadati</taxon>
        <taxon>Pseudomonadota</taxon>
        <taxon>Gammaproteobacteria</taxon>
        <taxon>Chromatiales</taxon>
        <taxon>Sedimenticolaceae</taxon>
        <taxon>Thiolapillus</taxon>
    </lineage>
</organism>
<dbReference type="Proteomes" id="UP000031631">
    <property type="component" value="Chromosome"/>
</dbReference>
<proteinExistence type="predicted"/>
<sequence>MRRFALFNLLHPASFFLGFYLIFLVLGPVFLSFFPQNLPVEVELRTLGIILLYGACFLVSAVSVPMLFGQRPVKTARVDLSGLDGWLTVGLLLWVIGMLSMVVFYAKAGGIPALASNVEMARVTMKQGLGRYILLGGGFFTLGLIYLHLVLIGKHPRFLVHVLVWGLTGVAVVMLMGVGFRGPAAFMLVTMLLARVIFSDGYQKRNRLQLRWVVLGVGLFVLLALVGYYRKTGQFTLDLRIIIWPAVVHVGNLQTILTEFDNTSFFLGSSFIDDLMVGVPGVPGEFLGDYLKKLFDLEFPGGGITVTAPGEAYVNFGIPGVVLHAVVMGLFAGGAYELLAGTKDVHSRILLLLVSLNMARMVTSGVIPIMYFGFLPALIAWWVGKRLLALRFDIKERKPVSSPQMPGIA</sequence>
<dbReference type="NCBIfam" id="TIGR04370">
    <property type="entry name" value="glyco_rpt_poly"/>
    <property type="match status" value="1"/>
</dbReference>
<feature type="transmembrane region" description="Helical" evidence="1">
    <location>
        <begin position="210"/>
        <end position="229"/>
    </location>
</feature>
<dbReference type="Pfam" id="PF01901">
    <property type="entry name" value="O_anti_polymase"/>
    <property type="match status" value="1"/>
</dbReference>